<protein>
    <submittedName>
        <fullName evidence="1">Aminotransferase</fullName>
    </submittedName>
</protein>
<organism evidence="1 2">
    <name type="scientific">Terribacillus saccharophilus</name>
    <dbReference type="NCBI Taxonomy" id="361277"/>
    <lineage>
        <taxon>Bacteria</taxon>
        <taxon>Bacillati</taxon>
        <taxon>Bacillota</taxon>
        <taxon>Bacilli</taxon>
        <taxon>Bacillales</taxon>
        <taxon>Bacillaceae</taxon>
        <taxon>Terribacillus</taxon>
    </lineage>
</organism>
<dbReference type="InterPro" id="IPR015424">
    <property type="entry name" value="PyrdxlP-dep_Trfase"/>
</dbReference>
<evidence type="ECO:0000313" key="2">
    <source>
        <dbReference type="Proteomes" id="UP000027980"/>
    </source>
</evidence>
<dbReference type="EMBL" id="CP008876">
    <property type="protein sequence ID" value="AIF65300.1"/>
    <property type="molecule type" value="Genomic_DNA"/>
</dbReference>
<dbReference type="Pfam" id="PF12897">
    <property type="entry name" value="Asp_aminotransf"/>
    <property type="match status" value="1"/>
</dbReference>
<dbReference type="SUPFAM" id="SSF53383">
    <property type="entry name" value="PLP-dependent transferases"/>
    <property type="match status" value="1"/>
</dbReference>
<dbReference type="InterPro" id="IPR024551">
    <property type="entry name" value="AspAT_Ic"/>
</dbReference>
<gene>
    <name evidence="1" type="ORF">GZ22_00625</name>
</gene>
<dbReference type="GO" id="GO:0004069">
    <property type="term" value="F:L-aspartate:2-oxoglutarate aminotransferase activity"/>
    <property type="evidence" value="ECO:0007669"/>
    <property type="project" value="InterPro"/>
</dbReference>
<evidence type="ECO:0000313" key="1">
    <source>
        <dbReference type="EMBL" id="AIF65300.1"/>
    </source>
</evidence>
<dbReference type="HOGENOM" id="CLU_635914_0_0_9"/>
<dbReference type="Proteomes" id="UP000027980">
    <property type="component" value="Chromosome"/>
</dbReference>
<keyword evidence="1" id="KW-0032">Aminotransferase</keyword>
<dbReference type="PANTHER" id="PTHR43799:SF1">
    <property type="entry name" value="ASPARTATE AMINOTRANSFERASE"/>
    <property type="match status" value="1"/>
</dbReference>
<dbReference type="OrthoDB" id="9802328at2"/>
<dbReference type="AlphaFoldDB" id="A0A075LF61"/>
<name>A0A075LF61_9BACI</name>
<accession>A0A075LF61</accession>
<dbReference type="RefSeq" id="WP_038557694.1">
    <property type="nucleotide sequence ID" value="NZ_CP008876.1"/>
</dbReference>
<proteinExistence type="predicted"/>
<keyword evidence="1" id="KW-0808">Transferase</keyword>
<dbReference type="CDD" id="cd00609">
    <property type="entry name" value="AAT_like"/>
    <property type="match status" value="1"/>
</dbReference>
<sequence length="427" mass="46989">MANYQDLSNEALQQKYNTLQDAYEAIASQQLQLDMSRGKPCTEQLDLSQPMLDIITSSSTVKTENGTDARNYGVLDGIPEAKALFASLLDVEPKQVIVGGNSSLTLMHDSIVQFLLHGVSEEATPWIKQDNVKFLCPSPGYDRHFTICEALGIEMIPVAMTPEGPDMDEVEKLVAADSQIKGIWCVPKYSNPDGFTYSDAVVDRLAGMQTAADDFRIFWDNAYTVHHLTEEPDELKNIMTAVVDAGNPDRVMEFTSTSKVTFPGSGVAALASSEKNITFYKKHLSVQSIGSDKLNQMRHVAFLKDKNTLSAHMKKHAEIIAPKFQTVLTILEEKLGGKNIADWTNPKGGYFISLNTMEGCAKDVVELAKKAGVTLTGAGATYPYGKDPYDRNIRIAPTLPPTEELKKAIDVLCLCVEMVSINRLLQK</sequence>
<dbReference type="InterPro" id="IPR015422">
    <property type="entry name" value="PyrdxlP-dep_Trfase_small"/>
</dbReference>
<dbReference type="Gene3D" id="3.90.1150.10">
    <property type="entry name" value="Aspartate Aminotransferase, domain 1"/>
    <property type="match status" value="1"/>
</dbReference>
<reference evidence="1 2" key="1">
    <citation type="submission" date="2014-07" db="EMBL/GenBank/DDBJ databases">
        <title>Complete genome sequence of a moderately halophilic bacterium Terribacillus aidingensis MP602, isolated from Cryptomeria fortunei in Tianmu mountain in China.</title>
        <authorList>
            <person name="Wang Y."/>
            <person name="Lu P."/>
            <person name="Zhang L."/>
        </authorList>
    </citation>
    <scope>NUCLEOTIDE SEQUENCE [LARGE SCALE GENOMIC DNA]</scope>
    <source>
        <strain evidence="1 2">MP602</strain>
    </source>
</reference>
<dbReference type="PANTHER" id="PTHR43799">
    <property type="entry name" value="AMINOTRANSFERASE, PUTATIVE-RELATED"/>
    <property type="match status" value="1"/>
</dbReference>
<dbReference type="KEGG" id="tap:GZ22_00625"/>
<dbReference type="InterPro" id="IPR015421">
    <property type="entry name" value="PyrdxlP-dep_Trfase_major"/>
</dbReference>
<dbReference type="GeneID" id="34222589"/>
<dbReference type="Gene3D" id="3.40.640.10">
    <property type="entry name" value="Type I PLP-dependent aspartate aminotransferase-like (Major domain)"/>
    <property type="match status" value="1"/>
</dbReference>